<reference evidence="1 2" key="1">
    <citation type="submission" date="2024-10" db="EMBL/GenBank/DDBJ databases">
        <title>The Natural Products Discovery Center: Release of the First 8490 Sequenced Strains for Exploring Actinobacteria Biosynthetic Diversity.</title>
        <authorList>
            <person name="Kalkreuter E."/>
            <person name="Kautsar S.A."/>
            <person name="Yang D."/>
            <person name="Bader C.D."/>
            <person name="Teijaro C.N."/>
            <person name="Fluegel L."/>
            <person name="Davis C.M."/>
            <person name="Simpson J.R."/>
            <person name="Lauterbach L."/>
            <person name="Steele A.D."/>
            <person name="Gui C."/>
            <person name="Meng S."/>
            <person name="Li G."/>
            <person name="Viehrig K."/>
            <person name="Ye F."/>
            <person name="Su P."/>
            <person name="Kiefer A.F."/>
            <person name="Nichols A."/>
            <person name="Cepeda A.J."/>
            <person name="Yan W."/>
            <person name="Fan B."/>
            <person name="Jiang Y."/>
            <person name="Adhikari A."/>
            <person name="Zheng C.-J."/>
            <person name="Schuster L."/>
            <person name="Cowan T.M."/>
            <person name="Smanski M.J."/>
            <person name="Chevrette M.G."/>
            <person name="De Carvalho L.P.S."/>
            <person name="Shen B."/>
        </authorList>
    </citation>
    <scope>NUCLEOTIDE SEQUENCE [LARGE SCALE GENOMIC DNA]</scope>
    <source>
        <strain evidence="1 2">NPDC049503</strain>
    </source>
</reference>
<dbReference type="PANTHER" id="PTHR41700:SF1">
    <property type="entry name" value="N-ACETYLTRANSFERASE DOMAIN-CONTAINING PROTEIN"/>
    <property type="match status" value="1"/>
</dbReference>
<keyword evidence="2" id="KW-1185">Reference proteome</keyword>
<dbReference type="EMBL" id="JBITMB010000002">
    <property type="protein sequence ID" value="MFI7440256.1"/>
    <property type="molecule type" value="Genomic_DNA"/>
</dbReference>
<comment type="caution">
    <text evidence="1">The sequence shown here is derived from an EMBL/GenBank/DDBJ whole genome shotgun (WGS) entry which is preliminary data.</text>
</comment>
<name>A0ABW8A0E8_9ACTN</name>
<evidence type="ECO:0000313" key="2">
    <source>
        <dbReference type="Proteomes" id="UP001612928"/>
    </source>
</evidence>
<dbReference type="InterPro" id="IPR016181">
    <property type="entry name" value="Acyl_CoA_acyltransferase"/>
</dbReference>
<organism evidence="1 2">
    <name type="scientific">Nonomuraea indica</name>
    <dbReference type="NCBI Taxonomy" id="1581193"/>
    <lineage>
        <taxon>Bacteria</taxon>
        <taxon>Bacillati</taxon>
        <taxon>Actinomycetota</taxon>
        <taxon>Actinomycetes</taxon>
        <taxon>Streptosporangiales</taxon>
        <taxon>Streptosporangiaceae</taxon>
        <taxon>Nonomuraea</taxon>
    </lineage>
</organism>
<gene>
    <name evidence="1" type="ORF">ACIBP5_09865</name>
</gene>
<evidence type="ECO:0000313" key="1">
    <source>
        <dbReference type="EMBL" id="MFI7440256.1"/>
    </source>
</evidence>
<dbReference type="Proteomes" id="UP001612928">
    <property type="component" value="Unassembled WGS sequence"/>
</dbReference>
<proteinExistence type="predicted"/>
<dbReference type="SUPFAM" id="SSF55729">
    <property type="entry name" value="Acyl-CoA N-acyltransferases (Nat)"/>
    <property type="match status" value="1"/>
</dbReference>
<protein>
    <submittedName>
        <fullName evidence="1">GNAT family N-acetyltransferase</fullName>
    </submittedName>
</protein>
<dbReference type="RefSeq" id="WP_397019949.1">
    <property type="nucleotide sequence ID" value="NZ_JBITMB010000002.1"/>
</dbReference>
<sequence>MTAEWRAAREAADRAGVTVRELRGMGEFRQAYQLFDDIWHFSPGDPPVPVELMVTFTHAGGYVAGAFQGGELAGASVGFRAEDRTLHSHVTGARIGRGIGYALKLHQRAWCLDRGLDRISWTFDPLVRRNARFNLVKLGARPVAYLEGFYGALDDAINRGDESDRLMTVWELAGTPAAPPDPPYAVGVAVRDERPVAGRADGPAVLVATPRDIETLRREDPAVGKAWRLAVREVLGGLMARGGRVAGLTGDGSYIVVDRRFRP</sequence>
<accession>A0ABW8A0E8</accession>
<dbReference type="PANTHER" id="PTHR41700">
    <property type="entry name" value="GCN5-RELATED N-ACETYLTRANSFERASE"/>
    <property type="match status" value="1"/>
</dbReference>
<dbReference type="InterPro" id="IPR038764">
    <property type="entry name" value="GNAT_N_AcTrfase_prd"/>
</dbReference>